<evidence type="ECO:0000256" key="5">
    <source>
        <dbReference type="ARBA" id="ARBA00022705"/>
    </source>
</evidence>
<dbReference type="InterPro" id="IPR041663">
    <property type="entry name" value="DisA/LigA_HHH"/>
</dbReference>
<evidence type="ECO:0000256" key="13">
    <source>
        <dbReference type="ARBA" id="ARBA00060881"/>
    </source>
</evidence>
<dbReference type="PIRSF" id="PIRSF001604">
    <property type="entry name" value="LigA"/>
    <property type="match status" value="1"/>
</dbReference>
<comment type="caution">
    <text evidence="14">Lacks conserved residue(s) required for the propagation of feature annotation.</text>
</comment>
<evidence type="ECO:0000256" key="1">
    <source>
        <dbReference type="ARBA" id="ARBA00004067"/>
    </source>
</evidence>
<feature type="binding site" evidence="14">
    <location>
        <position position="411"/>
    </location>
    <ligand>
        <name>Zn(2+)</name>
        <dbReference type="ChEBI" id="CHEBI:29105"/>
    </ligand>
</feature>
<dbReference type="CDD" id="cd00114">
    <property type="entry name" value="LIGANc"/>
    <property type="match status" value="1"/>
</dbReference>
<feature type="active site" description="N6-AMP-lysine intermediate" evidence="14">
    <location>
        <position position="118"/>
    </location>
</feature>
<evidence type="ECO:0000256" key="10">
    <source>
        <dbReference type="ARBA" id="ARBA00023027"/>
    </source>
</evidence>
<comment type="catalytic activity">
    <reaction evidence="12 14 15">
        <text>NAD(+) + (deoxyribonucleotide)n-3'-hydroxyl + 5'-phospho-(deoxyribonucleotide)m = (deoxyribonucleotide)n+m + AMP + beta-nicotinamide D-nucleotide.</text>
        <dbReference type="EC" id="6.5.1.2"/>
    </reaction>
</comment>
<dbReference type="InterPro" id="IPR013839">
    <property type="entry name" value="DNAligase_adenylation"/>
</dbReference>
<dbReference type="FunFam" id="2.40.50.140:FF:000012">
    <property type="entry name" value="DNA ligase"/>
    <property type="match status" value="1"/>
</dbReference>
<dbReference type="SUPFAM" id="SSF50249">
    <property type="entry name" value="Nucleic acid-binding proteins"/>
    <property type="match status" value="1"/>
</dbReference>
<evidence type="ECO:0000256" key="4">
    <source>
        <dbReference type="ARBA" id="ARBA00022598"/>
    </source>
</evidence>
<dbReference type="PROSITE" id="PS01056">
    <property type="entry name" value="DNA_LIGASE_N2"/>
    <property type="match status" value="1"/>
</dbReference>
<dbReference type="Pfam" id="PF03119">
    <property type="entry name" value="DNA_ligase_ZBD"/>
    <property type="match status" value="1"/>
</dbReference>
<dbReference type="InterPro" id="IPR004149">
    <property type="entry name" value="Znf_DNAligase_C4"/>
</dbReference>
<feature type="binding site" evidence="14">
    <location>
        <position position="435"/>
    </location>
    <ligand>
        <name>Zn(2+)</name>
        <dbReference type="ChEBI" id="CHEBI:29105"/>
    </ligand>
</feature>
<dbReference type="Pfam" id="PF00533">
    <property type="entry name" value="BRCT"/>
    <property type="match status" value="1"/>
</dbReference>
<dbReference type="GO" id="GO:0006260">
    <property type="term" value="P:DNA replication"/>
    <property type="evidence" value="ECO:0007669"/>
    <property type="project" value="UniProtKB-KW"/>
</dbReference>
<evidence type="ECO:0000256" key="14">
    <source>
        <dbReference type="HAMAP-Rule" id="MF_01588"/>
    </source>
</evidence>
<evidence type="ECO:0000256" key="7">
    <source>
        <dbReference type="ARBA" id="ARBA00022763"/>
    </source>
</evidence>
<dbReference type="PROSITE" id="PS01055">
    <property type="entry name" value="DNA_LIGASE_N1"/>
    <property type="match status" value="1"/>
</dbReference>
<dbReference type="PROSITE" id="PS50172">
    <property type="entry name" value="BRCT"/>
    <property type="match status" value="1"/>
</dbReference>
<keyword evidence="4 14" id="KW-0436">Ligase</keyword>
<feature type="binding site" evidence="14">
    <location>
        <position position="176"/>
    </location>
    <ligand>
        <name>NAD(+)</name>
        <dbReference type="ChEBI" id="CHEBI:57540"/>
    </ligand>
</feature>
<keyword evidence="8 14" id="KW-0862">Zinc</keyword>
<dbReference type="Pfam" id="PF03120">
    <property type="entry name" value="OB_DNA_ligase"/>
    <property type="match status" value="1"/>
</dbReference>
<evidence type="ECO:0000256" key="15">
    <source>
        <dbReference type="RuleBase" id="RU000618"/>
    </source>
</evidence>
<dbReference type="SUPFAM" id="SSF52113">
    <property type="entry name" value="BRCT domain"/>
    <property type="match status" value="1"/>
</dbReference>
<feature type="binding site" evidence="14">
    <location>
        <position position="116"/>
    </location>
    <ligand>
        <name>NAD(+)</name>
        <dbReference type="ChEBI" id="CHEBI:57540"/>
    </ligand>
</feature>
<dbReference type="Proteomes" id="UP000787472">
    <property type="component" value="Unassembled WGS sequence"/>
</dbReference>
<accession>A0A9E5JUD2</accession>
<dbReference type="EC" id="6.5.1.2" evidence="2 14"/>
<dbReference type="FunFam" id="3.30.470.30:FF:000001">
    <property type="entry name" value="DNA ligase"/>
    <property type="match status" value="1"/>
</dbReference>
<dbReference type="SUPFAM" id="SSF47781">
    <property type="entry name" value="RuvA domain 2-like"/>
    <property type="match status" value="1"/>
</dbReference>
<evidence type="ECO:0000256" key="3">
    <source>
        <dbReference type="ARBA" id="ARBA00013308"/>
    </source>
</evidence>
<organism evidence="17 18">
    <name type="scientific">Pseudomaricurvus hydrocarbonicus</name>
    <dbReference type="NCBI Taxonomy" id="1470433"/>
    <lineage>
        <taxon>Bacteria</taxon>
        <taxon>Pseudomonadati</taxon>
        <taxon>Pseudomonadota</taxon>
        <taxon>Gammaproteobacteria</taxon>
        <taxon>Cellvibrionales</taxon>
        <taxon>Cellvibrionaceae</taxon>
        <taxon>Pseudomaricurvus</taxon>
    </lineage>
</organism>
<dbReference type="Pfam" id="PF14520">
    <property type="entry name" value="HHH_5"/>
    <property type="match status" value="1"/>
</dbReference>
<feature type="binding site" evidence="14">
    <location>
        <position position="293"/>
    </location>
    <ligand>
        <name>NAD(+)</name>
        <dbReference type="ChEBI" id="CHEBI:57540"/>
    </ligand>
</feature>
<keyword evidence="14" id="KW-0464">Manganese</keyword>
<dbReference type="SMART" id="SM00532">
    <property type="entry name" value="LIGANc"/>
    <property type="match status" value="1"/>
</dbReference>
<evidence type="ECO:0000259" key="16">
    <source>
        <dbReference type="PROSITE" id="PS50172"/>
    </source>
</evidence>
<dbReference type="Pfam" id="PF01653">
    <property type="entry name" value="DNA_ligase_aden"/>
    <property type="match status" value="1"/>
</dbReference>
<dbReference type="InterPro" id="IPR012340">
    <property type="entry name" value="NA-bd_OB-fold"/>
</dbReference>
<dbReference type="InterPro" id="IPR001679">
    <property type="entry name" value="DNA_ligase"/>
</dbReference>
<evidence type="ECO:0000313" key="18">
    <source>
        <dbReference type="Proteomes" id="UP000787472"/>
    </source>
</evidence>
<comment type="caution">
    <text evidence="17">The sequence shown here is derived from an EMBL/GenBank/DDBJ whole genome shotgun (WGS) entry which is preliminary data.</text>
</comment>
<dbReference type="InterPro" id="IPR004150">
    <property type="entry name" value="NAD_DNA_ligase_OB"/>
</dbReference>
<dbReference type="InterPro" id="IPR018239">
    <property type="entry name" value="DNA_ligase_AS"/>
</dbReference>
<dbReference type="HAMAP" id="MF_01588">
    <property type="entry name" value="DNA_ligase_A"/>
    <property type="match status" value="1"/>
</dbReference>
<dbReference type="Pfam" id="PF12826">
    <property type="entry name" value="HHH_2"/>
    <property type="match status" value="1"/>
</dbReference>
<evidence type="ECO:0000256" key="8">
    <source>
        <dbReference type="ARBA" id="ARBA00022833"/>
    </source>
</evidence>
<feature type="binding site" evidence="14">
    <location>
        <begin position="35"/>
        <end position="39"/>
    </location>
    <ligand>
        <name>NAD(+)</name>
        <dbReference type="ChEBI" id="CHEBI:57540"/>
    </ligand>
</feature>
<evidence type="ECO:0000256" key="9">
    <source>
        <dbReference type="ARBA" id="ARBA00022842"/>
    </source>
</evidence>
<dbReference type="SMART" id="SM00292">
    <property type="entry name" value="BRCT"/>
    <property type="match status" value="1"/>
</dbReference>
<dbReference type="RefSeq" id="WP_167184447.1">
    <property type="nucleotide sequence ID" value="NZ_JAAONZ010000004.1"/>
</dbReference>
<dbReference type="Gene3D" id="1.10.150.20">
    <property type="entry name" value="5' to 3' exonuclease, C-terminal subdomain"/>
    <property type="match status" value="2"/>
</dbReference>
<dbReference type="FunFam" id="1.10.150.20:FF:000006">
    <property type="entry name" value="DNA ligase"/>
    <property type="match status" value="1"/>
</dbReference>
<keyword evidence="5 14" id="KW-0235">DNA replication</keyword>
<evidence type="ECO:0000256" key="6">
    <source>
        <dbReference type="ARBA" id="ARBA00022723"/>
    </source>
</evidence>
<evidence type="ECO:0000256" key="2">
    <source>
        <dbReference type="ARBA" id="ARBA00012722"/>
    </source>
</evidence>
<dbReference type="InterPro" id="IPR033136">
    <property type="entry name" value="DNA_ligase_CS"/>
</dbReference>
<sequence>MTSTVEAQTRLEELKKQLNYYNYRYYVLDDPNVPDAEYDRLFQQLKDIEAQHPELIAPDSPSQRVGEAPLSAFSQVSHELPMLSLDNAFNDEDLLNFNRRVQDRLKTPEDIEFACEPKLDGIAVSLLYIDGQLVRGATRGDGTTGEDITQNVRTIDSIPLRLMGQGYPATLEVRGEIYMPKRGFERLNEHARAAGEKTFVNPRNAAAGSLRQLDARITAKRPLQMCAYSVGRVSGGELPDRHTAVLEKLHEWGFLINPEMATVKNIDGCLDYYRRLAEKRTTLAYDIDGIVFKVNDRLLQERLGFVSRAPRWAIAYKFPAQEEMTQLLSVEFQVGRTGAVTPVARLEPVFVGGVTVSNATLHNRDEINRLGVMVGDTVVIRRAGDVIPQVVSVVKSRRPDDAAEIVFPETCPVCDSPVETVPGEAVARCTGGLICGAQRKEAIKHFSSRKAMDVDGLGDKLVEQLVDEGLIHSVADLYRLEAEQLAGLERMGPKSAENLIAALSASKQTTLERFLYSLGIREVGEATARSLSRHFGSLPAIMAANEDALQKVGDVGPVVAHFVAEFFRQEHNLEAIEALQAAGVHWSDIDVEEADEPLKDQTYVVTGSFSIVKRDAAKKMLQQLGAKVAGSVSAKTHCVVVGGGATNNSKYVKAQELGIDTMTEEELVALLTEYGVYEG</sequence>
<keyword evidence="9 14" id="KW-0460">Magnesium</keyword>
<evidence type="ECO:0000256" key="11">
    <source>
        <dbReference type="ARBA" id="ARBA00023204"/>
    </source>
</evidence>
<comment type="function">
    <text evidence="1 14">DNA ligase that catalyzes the formation of phosphodiester linkages between 5'-phosphoryl and 3'-hydroxyl groups in double-stranded DNA using NAD as a coenzyme and as the energy source for the reaction. It is essential for DNA replication and repair of damaged DNA.</text>
</comment>
<dbReference type="FunFam" id="1.10.287.610:FF:000002">
    <property type="entry name" value="DNA ligase"/>
    <property type="match status" value="1"/>
</dbReference>
<keyword evidence="11 14" id="KW-0234">DNA repair</keyword>
<dbReference type="SUPFAM" id="SSF56091">
    <property type="entry name" value="DNA ligase/mRNA capping enzyme, catalytic domain"/>
    <property type="match status" value="1"/>
</dbReference>
<dbReference type="Gene3D" id="1.10.287.610">
    <property type="entry name" value="Helix hairpin bin"/>
    <property type="match status" value="1"/>
</dbReference>
<dbReference type="Gene3D" id="6.20.10.30">
    <property type="match status" value="1"/>
</dbReference>
<dbReference type="AlphaFoldDB" id="A0A9E5JUD2"/>
<dbReference type="GO" id="GO:0006281">
    <property type="term" value="P:DNA repair"/>
    <property type="evidence" value="ECO:0007669"/>
    <property type="project" value="UniProtKB-KW"/>
</dbReference>
<dbReference type="GO" id="GO:0003911">
    <property type="term" value="F:DNA ligase (NAD+) activity"/>
    <property type="evidence" value="ECO:0007669"/>
    <property type="project" value="UniProtKB-UniRule"/>
</dbReference>
<dbReference type="Gene3D" id="3.40.50.10190">
    <property type="entry name" value="BRCT domain"/>
    <property type="match status" value="1"/>
</dbReference>
<dbReference type="PANTHER" id="PTHR23389:SF9">
    <property type="entry name" value="DNA LIGASE"/>
    <property type="match status" value="1"/>
</dbReference>
<keyword evidence="18" id="KW-1185">Reference proteome</keyword>
<comment type="similarity">
    <text evidence="13 14">Belongs to the NAD-dependent DNA ligase family. LigA subfamily.</text>
</comment>
<feature type="binding site" evidence="14">
    <location>
        <position position="139"/>
    </location>
    <ligand>
        <name>NAD(+)</name>
        <dbReference type="ChEBI" id="CHEBI:57540"/>
    </ligand>
</feature>
<evidence type="ECO:0000256" key="12">
    <source>
        <dbReference type="ARBA" id="ARBA00034005"/>
    </source>
</evidence>
<keyword evidence="7 14" id="KW-0227">DNA damage</keyword>
<dbReference type="GO" id="GO:0046872">
    <property type="term" value="F:metal ion binding"/>
    <property type="evidence" value="ECO:0007669"/>
    <property type="project" value="UniProtKB-KW"/>
</dbReference>
<dbReference type="EMBL" id="JAAONZ010000004">
    <property type="protein sequence ID" value="NHO65479.1"/>
    <property type="molecule type" value="Genomic_DNA"/>
</dbReference>
<feature type="binding site" evidence="14">
    <location>
        <position position="414"/>
    </location>
    <ligand>
        <name>Zn(2+)</name>
        <dbReference type="ChEBI" id="CHEBI:29105"/>
    </ligand>
</feature>
<name>A0A9E5JUD2_9GAMM</name>
<dbReference type="InterPro" id="IPR010994">
    <property type="entry name" value="RuvA_2-like"/>
</dbReference>
<gene>
    <name evidence="14 17" type="primary">ligA</name>
    <name evidence="17" type="ORF">G8770_07995</name>
</gene>
<dbReference type="InterPro" id="IPR001357">
    <property type="entry name" value="BRCT_dom"/>
</dbReference>
<dbReference type="GO" id="GO:0003677">
    <property type="term" value="F:DNA binding"/>
    <property type="evidence" value="ECO:0007669"/>
    <property type="project" value="InterPro"/>
</dbReference>
<reference evidence="17" key="1">
    <citation type="submission" date="2020-03" db="EMBL/GenBank/DDBJ databases">
        <authorList>
            <person name="Guo F."/>
        </authorList>
    </citation>
    <scope>NUCLEOTIDE SEQUENCE</scope>
    <source>
        <strain evidence="17">JCM 30134</strain>
    </source>
</reference>
<proteinExistence type="inferred from homology"/>
<dbReference type="Gene3D" id="3.30.470.30">
    <property type="entry name" value="DNA ligase/mRNA capping enzyme"/>
    <property type="match status" value="1"/>
</dbReference>
<keyword evidence="6 14" id="KW-0479">Metal-binding</keyword>
<evidence type="ECO:0000313" key="17">
    <source>
        <dbReference type="EMBL" id="NHO65479.1"/>
    </source>
</evidence>
<dbReference type="CDD" id="cd17748">
    <property type="entry name" value="BRCT_DNA_ligase_like"/>
    <property type="match status" value="1"/>
</dbReference>
<keyword evidence="10 14" id="KW-0520">NAD</keyword>
<dbReference type="GO" id="GO:0005829">
    <property type="term" value="C:cytosol"/>
    <property type="evidence" value="ECO:0007669"/>
    <property type="project" value="TreeGrafter"/>
</dbReference>
<dbReference type="SMART" id="SM00278">
    <property type="entry name" value="HhH1"/>
    <property type="match status" value="2"/>
</dbReference>
<feature type="domain" description="BRCT" evidence="16">
    <location>
        <begin position="593"/>
        <end position="679"/>
    </location>
</feature>
<protein>
    <recommendedName>
        <fullName evidence="3 14">DNA ligase</fullName>
        <ecNumber evidence="2 14">6.5.1.2</ecNumber>
    </recommendedName>
    <alternativeName>
        <fullName evidence="14">Polydeoxyribonucleotide synthase [NAD(+)]</fullName>
    </alternativeName>
</protein>
<dbReference type="FunFam" id="1.10.150.20:FF:000007">
    <property type="entry name" value="DNA ligase"/>
    <property type="match status" value="1"/>
</dbReference>
<dbReference type="NCBIfam" id="TIGR00575">
    <property type="entry name" value="dnlj"/>
    <property type="match status" value="1"/>
</dbReference>
<dbReference type="InterPro" id="IPR013840">
    <property type="entry name" value="DNAligase_N"/>
</dbReference>
<dbReference type="InterPro" id="IPR036420">
    <property type="entry name" value="BRCT_dom_sf"/>
</dbReference>
<feature type="binding site" evidence="14">
    <location>
        <position position="317"/>
    </location>
    <ligand>
        <name>NAD(+)</name>
        <dbReference type="ChEBI" id="CHEBI:57540"/>
    </ligand>
</feature>
<feature type="binding site" evidence="14">
    <location>
        <begin position="84"/>
        <end position="85"/>
    </location>
    <ligand>
        <name>NAD(+)</name>
        <dbReference type="ChEBI" id="CHEBI:57540"/>
    </ligand>
</feature>
<dbReference type="PANTHER" id="PTHR23389">
    <property type="entry name" value="CHROMOSOME TRANSMISSION FIDELITY FACTOR 18"/>
    <property type="match status" value="1"/>
</dbReference>
<dbReference type="NCBIfam" id="NF005932">
    <property type="entry name" value="PRK07956.1"/>
    <property type="match status" value="1"/>
</dbReference>
<dbReference type="InterPro" id="IPR003583">
    <property type="entry name" value="Hlx-hairpin-Hlx_DNA-bd_motif"/>
</dbReference>
<comment type="cofactor">
    <cofactor evidence="14">
        <name>Mg(2+)</name>
        <dbReference type="ChEBI" id="CHEBI:18420"/>
    </cofactor>
    <cofactor evidence="14">
        <name>Mn(2+)</name>
        <dbReference type="ChEBI" id="CHEBI:29035"/>
    </cofactor>
</comment>
<dbReference type="Gene3D" id="2.40.50.140">
    <property type="entry name" value="Nucleic acid-binding proteins"/>
    <property type="match status" value="1"/>
</dbReference>